<dbReference type="AlphaFoldDB" id="A0AAW2L1S1"/>
<feature type="region of interest" description="Disordered" evidence="1">
    <location>
        <begin position="46"/>
        <end position="82"/>
    </location>
</feature>
<gene>
    <name evidence="2" type="ORF">Sradi_5677000</name>
</gene>
<comment type="caution">
    <text evidence="2">The sequence shown here is derived from an EMBL/GenBank/DDBJ whole genome shotgun (WGS) entry which is preliminary data.</text>
</comment>
<proteinExistence type="predicted"/>
<reference evidence="2" key="1">
    <citation type="submission" date="2020-06" db="EMBL/GenBank/DDBJ databases">
        <authorList>
            <person name="Li T."/>
            <person name="Hu X."/>
            <person name="Zhang T."/>
            <person name="Song X."/>
            <person name="Zhang H."/>
            <person name="Dai N."/>
            <person name="Sheng W."/>
            <person name="Hou X."/>
            <person name="Wei L."/>
        </authorList>
    </citation>
    <scope>NUCLEOTIDE SEQUENCE</scope>
    <source>
        <strain evidence="2">G02</strain>
        <tissue evidence="2">Leaf</tissue>
    </source>
</reference>
<feature type="compositionally biased region" description="Basic and acidic residues" evidence="1">
    <location>
        <begin position="46"/>
        <end position="57"/>
    </location>
</feature>
<accession>A0AAW2L1S1</accession>
<reference evidence="2" key="2">
    <citation type="journal article" date="2024" name="Plant">
        <title>Genomic evolution and insights into agronomic trait innovations of Sesamum species.</title>
        <authorList>
            <person name="Miao H."/>
            <person name="Wang L."/>
            <person name="Qu L."/>
            <person name="Liu H."/>
            <person name="Sun Y."/>
            <person name="Le M."/>
            <person name="Wang Q."/>
            <person name="Wei S."/>
            <person name="Zheng Y."/>
            <person name="Lin W."/>
            <person name="Duan Y."/>
            <person name="Cao H."/>
            <person name="Xiong S."/>
            <person name="Wang X."/>
            <person name="Wei L."/>
            <person name="Li C."/>
            <person name="Ma Q."/>
            <person name="Ju M."/>
            <person name="Zhao R."/>
            <person name="Li G."/>
            <person name="Mu C."/>
            <person name="Tian Q."/>
            <person name="Mei H."/>
            <person name="Zhang T."/>
            <person name="Gao T."/>
            <person name="Zhang H."/>
        </authorList>
    </citation>
    <scope>NUCLEOTIDE SEQUENCE</scope>
    <source>
        <strain evidence="2">G02</strain>
    </source>
</reference>
<evidence type="ECO:0000313" key="2">
    <source>
        <dbReference type="EMBL" id="KAL0312777.1"/>
    </source>
</evidence>
<organism evidence="2">
    <name type="scientific">Sesamum radiatum</name>
    <name type="common">Black benniseed</name>
    <dbReference type="NCBI Taxonomy" id="300843"/>
    <lineage>
        <taxon>Eukaryota</taxon>
        <taxon>Viridiplantae</taxon>
        <taxon>Streptophyta</taxon>
        <taxon>Embryophyta</taxon>
        <taxon>Tracheophyta</taxon>
        <taxon>Spermatophyta</taxon>
        <taxon>Magnoliopsida</taxon>
        <taxon>eudicotyledons</taxon>
        <taxon>Gunneridae</taxon>
        <taxon>Pentapetalae</taxon>
        <taxon>asterids</taxon>
        <taxon>lamiids</taxon>
        <taxon>Lamiales</taxon>
        <taxon>Pedaliaceae</taxon>
        <taxon>Sesamum</taxon>
    </lineage>
</organism>
<sequence length="127" mass="14675">MSEVSQYDWIPSTWFTPAMKIPPHGTVDEAAAEGRLALSYVEEEHLRAPQDARTREHQQRKRNSHPQPNHRLLKRLPLPLPPDGPIHDRGIFALSRTPSSHALRQCSPSYLKKYVAMIKSYKRENEQ</sequence>
<name>A0AAW2L1S1_SESRA</name>
<protein>
    <submittedName>
        <fullName evidence="2">Uncharacterized protein</fullName>
    </submittedName>
</protein>
<evidence type="ECO:0000256" key="1">
    <source>
        <dbReference type="SAM" id="MobiDB-lite"/>
    </source>
</evidence>
<dbReference type="EMBL" id="JACGWJ010000026">
    <property type="protein sequence ID" value="KAL0312777.1"/>
    <property type="molecule type" value="Genomic_DNA"/>
</dbReference>